<keyword evidence="2" id="KW-1185">Reference proteome</keyword>
<sequence length="219" mass="20844">MYGGILVSSNNAASAAPEPLVLGVTRGFLDAARTKVGAAQGITNAAIQAGSDGVNLGLNSVQDVEAVKSNALRGAVNITRNLGTEVLTQTRNLANHLPSAVGIRGAANLGLNAAQGALDLGANVANGVFTGAQALVNGTLGAGRSVNSGVTGAAQGVVNVAGNVAGGVIGAKANAVGALQNATAAVRSSIRGAVSGAAGAASRLAGGLTGGLSGSFRLG</sequence>
<reference evidence="1" key="2">
    <citation type="journal article" date="2023" name="BMC Genomics">
        <title>Pest status, molecular evolution, and epigenetic factors derived from the genome assembly of Frankliniella fusca, a thysanopteran phytovirus vector.</title>
        <authorList>
            <person name="Catto M.A."/>
            <person name="Labadie P.E."/>
            <person name="Jacobson A.L."/>
            <person name="Kennedy G.G."/>
            <person name="Srinivasan R."/>
            <person name="Hunt B.G."/>
        </authorList>
    </citation>
    <scope>NUCLEOTIDE SEQUENCE</scope>
    <source>
        <strain evidence="1">PL_HMW_Pooled</strain>
    </source>
</reference>
<proteinExistence type="predicted"/>
<evidence type="ECO:0000313" key="2">
    <source>
        <dbReference type="Proteomes" id="UP001219518"/>
    </source>
</evidence>
<protein>
    <submittedName>
        <fullName evidence="1">Uncharacterized protein</fullName>
    </submittedName>
</protein>
<evidence type="ECO:0000313" key="1">
    <source>
        <dbReference type="EMBL" id="KAK3911893.1"/>
    </source>
</evidence>
<dbReference type="Proteomes" id="UP001219518">
    <property type="component" value="Unassembled WGS sequence"/>
</dbReference>
<dbReference type="AlphaFoldDB" id="A0AAE1GZV6"/>
<accession>A0AAE1GZV6</accession>
<comment type="caution">
    <text evidence="1">The sequence shown here is derived from an EMBL/GenBank/DDBJ whole genome shotgun (WGS) entry which is preliminary data.</text>
</comment>
<reference evidence="1" key="1">
    <citation type="submission" date="2021-07" db="EMBL/GenBank/DDBJ databases">
        <authorList>
            <person name="Catto M.A."/>
            <person name="Jacobson A."/>
            <person name="Kennedy G."/>
            <person name="Labadie P."/>
            <person name="Hunt B.G."/>
            <person name="Srinivasan R."/>
        </authorList>
    </citation>
    <scope>NUCLEOTIDE SEQUENCE</scope>
    <source>
        <strain evidence="1">PL_HMW_Pooled</strain>
        <tissue evidence="1">Head</tissue>
    </source>
</reference>
<gene>
    <name evidence="1" type="ORF">KUF71_004573</name>
</gene>
<organism evidence="1 2">
    <name type="scientific">Frankliniella fusca</name>
    <dbReference type="NCBI Taxonomy" id="407009"/>
    <lineage>
        <taxon>Eukaryota</taxon>
        <taxon>Metazoa</taxon>
        <taxon>Ecdysozoa</taxon>
        <taxon>Arthropoda</taxon>
        <taxon>Hexapoda</taxon>
        <taxon>Insecta</taxon>
        <taxon>Pterygota</taxon>
        <taxon>Neoptera</taxon>
        <taxon>Paraneoptera</taxon>
        <taxon>Thysanoptera</taxon>
        <taxon>Terebrantia</taxon>
        <taxon>Thripoidea</taxon>
        <taxon>Thripidae</taxon>
        <taxon>Frankliniella</taxon>
    </lineage>
</organism>
<dbReference type="EMBL" id="JAHWGI010000287">
    <property type="protein sequence ID" value="KAK3911893.1"/>
    <property type="molecule type" value="Genomic_DNA"/>
</dbReference>
<name>A0AAE1GZV6_9NEOP</name>